<dbReference type="EMBL" id="NSDM01000017">
    <property type="protein sequence ID" value="MDQ2588350.1"/>
    <property type="molecule type" value="Genomic_DNA"/>
</dbReference>
<gene>
    <name evidence="1" type="ORF">CKY47_31175</name>
</gene>
<dbReference type="Proteomes" id="UP001225605">
    <property type="component" value="Unassembled WGS sequence"/>
</dbReference>
<reference evidence="1 2" key="1">
    <citation type="submission" date="2017-06" db="EMBL/GenBank/DDBJ databases">
        <title>Cultured bacterium strain Saccharothrix yanglingensis Hhs.015.</title>
        <authorList>
            <person name="Xia Y."/>
        </authorList>
    </citation>
    <scope>NUCLEOTIDE SEQUENCE [LARGE SCALE GENOMIC DNA]</scope>
    <source>
        <strain evidence="1 2">Hhs.015</strain>
    </source>
</reference>
<protein>
    <submittedName>
        <fullName evidence="1">Uncharacterized protein</fullName>
    </submittedName>
</protein>
<evidence type="ECO:0000313" key="1">
    <source>
        <dbReference type="EMBL" id="MDQ2588350.1"/>
    </source>
</evidence>
<organism evidence="1 2">
    <name type="scientific">Saccharothrix yanglingensis</name>
    <dbReference type="NCBI Taxonomy" id="659496"/>
    <lineage>
        <taxon>Bacteria</taxon>
        <taxon>Bacillati</taxon>
        <taxon>Actinomycetota</taxon>
        <taxon>Actinomycetes</taxon>
        <taxon>Pseudonocardiales</taxon>
        <taxon>Pseudonocardiaceae</taxon>
        <taxon>Saccharothrix</taxon>
    </lineage>
</organism>
<evidence type="ECO:0000313" key="2">
    <source>
        <dbReference type="Proteomes" id="UP001225605"/>
    </source>
</evidence>
<name>A0ABU0X895_9PSEU</name>
<keyword evidence="2" id="KW-1185">Reference proteome</keyword>
<sequence length="620" mass="65270">MVFVEPGPHLVMRDEVHDEARAELARRGLPASHPYVGWHTQADGFDGAGVLVRPQRVLFGGDRAVVARALAGLEPHGFAVLGGRTDGEVFVLHRDAAPARVDPALAEQWRTRLAVLCDELLAPLRDGERALLHEVVAHTGMRDLLAPAVRALRLRRALTDDDLDVACSPGGLEELGSEAPAVVSHALRVGHARSREAAAALAAGGRADGALLRAWDDPEALRTARAAALGGRDTGVYLDLVEQAGADPVAAAVELAAEVDAAGGDTRATAAGLVARHGGQRREHALAALRDERVPPWLRVVVADRWTRTPVTDPADPWPAAVDGARAALGLPPSPGFDPTTRAGRDAAVELRETLVDRHLDGLRAALGRTDLDEPAVAVLLELLHGAGALRARDLAPLARDWRTRLFVEPNPYTSAAPAVVTYAAALDALGDDTGRQVADAVARDTSAWSLPARLLLRGAWARDRDDDLAAEAELLPLAHGGDTGAGAAAHALCLVRARLRRITPVAAACESIVEAPARPPYVRRGFASAAIALADGGTGLWSHHFRSASVRALDAALRVVGDERLPREARRVVLAVADTSTVLDHPGHARPVAAQPADVDRLRALRQAVGALLEAGPAL</sequence>
<proteinExistence type="predicted"/>
<accession>A0ABU0X895</accession>
<comment type="caution">
    <text evidence="1">The sequence shown here is derived from an EMBL/GenBank/DDBJ whole genome shotgun (WGS) entry which is preliminary data.</text>
</comment>